<keyword evidence="1 3" id="KW-0813">Transport</keyword>
<dbReference type="PANTHER" id="PTHR42953:SF8">
    <property type="entry name" value="ZINT DOMAIN-CONTAINING PROTEIN"/>
    <property type="match status" value="1"/>
</dbReference>
<proteinExistence type="inferred from homology"/>
<dbReference type="Gene3D" id="3.40.50.1980">
    <property type="entry name" value="Nitrogenase molybdenum iron protein domain"/>
    <property type="match status" value="2"/>
</dbReference>
<dbReference type="PANTHER" id="PTHR42953">
    <property type="entry name" value="HIGH-AFFINITY ZINC UPTAKE SYSTEM PROTEIN ZNUA-RELATED"/>
    <property type="match status" value="1"/>
</dbReference>
<dbReference type="InterPro" id="IPR050492">
    <property type="entry name" value="Bact_metal-bind_prot9"/>
</dbReference>
<dbReference type="PROSITE" id="PS51257">
    <property type="entry name" value="PROKAR_LIPOPROTEIN"/>
    <property type="match status" value="1"/>
</dbReference>
<evidence type="ECO:0008006" key="7">
    <source>
        <dbReference type="Google" id="ProtNLM"/>
    </source>
</evidence>
<dbReference type="PRINTS" id="PR00691">
    <property type="entry name" value="ADHESINB"/>
</dbReference>
<dbReference type="SUPFAM" id="SSF53807">
    <property type="entry name" value="Helical backbone' metal receptor"/>
    <property type="match status" value="1"/>
</dbReference>
<dbReference type="GO" id="GO:0007155">
    <property type="term" value="P:cell adhesion"/>
    <property type="evidence" value="ECO:0007669"/>
    <property type="project" value="InterPro"/>
</dbReference>
<dbReference type="GO" id="GO:0046872">
    <property type="term" value="F:metal ion binding"/>
    <property type="evidence" value="ECO:0007669"/>
    <property type="project" value="InterPro"/>
</dbReference>
<dbReference type="GO" id="GO:0030001">
    <property type="term" value="P:metal ion transport"/>
    <property type="evidence" value="ECO:0007669"/>
    <property type="project" value="InterPro"/>
</dbReference>
<dbReference type="InterPro" id="IPR006129">
    <property type="entry name" value="AdhesinB"/>
</dbReference>
<evidence type="ECO:0000256" key="3">
    <source>
        <dbReference type="RuleBase" id="RU003512"/>
    </source>
</evidence>
<dbReference type="InterPro" id="IPR006127">
    <property type="entry name" value="ZnuA-like"/>
</dbReference>
<feature type="coiled-coil region" evidence="4">
    <location>
        <begin position="178"/>
        <end position="205"/>
    </location>
</feature>
<evidence type="ECO:0000256" key="1">
    <source>
        <dbReference type="ARBA" id="ARBA00022448"/>
    </source>
</evidence>
<dbReference type="AlphaFoldDB" id="A0A419SMP8"/>
<sequence length="322" mass="36117">MERRRVVWLLVIGCLLIVSGCGQQQNASQTVGKGEQLSIYTSLFPLYDFTRKIAGERAEVKNIVPPGVEAHDFEPKAKDMMMLNDADLLIYNGAGFEGWIEKVSAALNNDKLKQVDASQGIDLLPAEGSGEEALGEEGHHGHGQSGPWDPHVWLDPNRAKQQAETIRDALIEVDPAHQTEYERNYEQLARQFDELDARLDDLREHVQQKSLVVSHASFGYLTETYDFEQIAIAGLSPANEPTQRELQLIIEQIEARQVTYILFETLVSGKIAEVIKKEVGAEALTLNPLENVTEKEVADGKDYFAIMDENIDVLKKALDYRR</sequence>
<protein>
    <recommendedName>
        <fullName evidence="7">ABC transporter substrate-binding protein</fullName>
    </recommendedName>
</protein>
<gene>
    <name evidence="5" type="ORF">BEP19_01015</name>
</gene>
<dbReference type="Proteomes" id="UP000284219">
    <property type="component" value="Unassembled WGS sequence"/>
</dbReference>
<evidence type="ECO:0000256" key="2">
    <source>
        <dbReference type="ARBA" id="ARBA00022729"/>
    </source>
</evidence>
<keyword evidence="6" id="KW-1185">Reference proteome</keyword>
<evidence type="ECO:0000313" key="6">
    <source>
        <dbReference type="Proteomes" id="UP000284219"/>
    </source>
</evidence>
<name>A0A419SMP8_9BACL</name>
<dbReference type="Pfam" id="PF01297">
    <property type="entry name" value="ZnuA"/>
    <property type="match status" value="1"/>
</dbReference>
<dbReference type="PRINTS" id="PR00690">
    <property type="entry name" value="ADHESNFAMILY"/>
</dbReference>
<accession>A0A419SMP8</accession>
<dbReference type="RefSeq" id="WP_120188224.1">
    <property type="nucleotide sequence ID" value="NZ_MCHY01000006.1"/>
</dbReference>
<evidence type="ECO:0000313" key="5">
    <source>
        <dbReference type="EMBL" id="RKD25555.1"/>
    </source>
</evidence>
<comment type="caution">
    <text evidence="5">The sequence shown here is derived from an EMBL/GenBank/DDBJ whole genome shotgun (WGS) entry which is preliminary data.</text>
</comment>
<evidence type="ECO:0000256" key="4">
    <source>
        <dbReference type="SAM" id="Coils"/>
    </source>
</evidence>
<keyword evidence="4" id="KW-0175">Coiled coil</keyword>
<dbReference type="CDD" id="cd01017">
    <property type="entry name" value="AdcA"/>
    <property type="match status" value="1"/>
</dbReference>
<keyword evidence="2" id="KW-0732">Signal</keyword>
<organism evidence="5 6">
    <name type="scientific">Ammoniphilus oxalaticus</name>
    <dbReference type="NCBI Taxonomy" id="66863"/>
    <lineage>
        <taxon>Bacteria</taxon>
        <taxon>Bacillati</taxon>
        <taxon>Bacillota</taxon>
        <taxon>Bacilli</taxon>
        <taxon>Bacillales</taxon>
        <taxon>Paenibacillaceae</taxon>
        <taxon>Aneurinibacillus group</taxon>
        <taxon>Ammoniphilus</taxon>
    </lineage>
</organism>
<dbReference type="EMBL" id="MCHY01000006">
    <property type="protein sequence ID" value="RKD25555.1"/>
    <property type="molecule type" value="Genomic_DNA"/>
</dbReference>
<dbReference type="InterPro" id="IPR006128">
    <property type="entry name" value="Lipoprotein_PsaA-like"/>
</dbReference>
<comment type="similarity">
    <text evidence="3">Belongs to the bacterial solute-binding protein 9 family.</text>
</comment>
<dbReference type="OrthoDB" id="9810636at2"/>
<reference evidence="5 6" key="1">
    <citation type="submission" date="2016-08" db="EMBL/GenBank/DDBJ databases">
        <title>Novel Firmicute Genomes.</title>
        <authorList>
            <person name="Poppleton D.I."/>
            <person name="Gribaldo S."/>
        </authorList>
    </citation>
    <scope>NUCLEOTIDE SEQUENCE [LARGE SCALE GENOMIC DNA]</scope>
    <source>
        <strain evidence="5 6">RAOx-1</strain>
    </source>
</reference>